<dbReference type="PANTHER" id="PTHR30329:SF21">
    <property type="entry name" value="LIPOPROTEIN YIAD-RELATED"/>
    <property type="match status" value="1"/>
</dbReference>
<evidence type="ECO:0000313" key="7">
    <source>
        <dbReference type="EMBL" id="ABV92870.1"/>
    </source>
</evidence>
<evidence type="ECO:0000256" key="2">
    <source>
        <dbReference type="ARBA" id="ARBA00023136"/>
    </source>
</evidence>
<dbReference type="HOGENOM" id="CLU_016890_9_2_5"/>
<dbReference type="CDD" id="cd07185">
    <property type="entry name" value="OmpA_C-like"/>
    <property type="match status" value="1"/>
</dbReference>
<dbReference type="PANTHER" id="PTHR30329">
    <property type="entry name" value="STATOR ELEMENT OF FLAGELLAR MOTOR COMPLEX"/>
    <property type="match status" value="1"/>
</dbReference>
<protein>
    <submittedName>
        <fullName evidence="7">OmpA/MotB domain protein</fullName>
    </submittedName>
</protein>
<keyword evidence="3" id="KW-0998">Cell outer membrane</keyword>
<dbReference type="AlphaFoldDB" id="A8LHS3"/>
<reference evidence="8" key="1">
    <citation type="journal article" date="2010" name="ISME J.">
        <title>The complete genome sequence of the algal symbiont Dinoroseobacter shibae: a hitchhiker's guide to life in the sea.</title>
        <authorList>
            <person name="Wagner-Dobler I."/>
            <person name="Ballhausen B."/>
            <person name="Berger M."/>
            <person name="Brinkhoff T."/>
            <person name="Buchholz I."/>
            <person name="Bunk B."/>
            <person name="Cypionka H."/>
            <person name="Daniel R."/>
            <person name="Drepper T."/>
            <person name="Gerdts G."/>
            <person name="Hahnke S."/>
            <person name="Han C."/>
            <person name="Jahn D."/>
            <person name="Kalhoefer D."/>
            <person name="Kiss H."/>
            <person name="Klenk H.P."/>
            <person name="Kyrpides N."/>
            <person name="Liebl W."/>
            <person name="Liesegang H."/>
            <person name="Meincke L."/>
            <person name="Pati A."/>
            <person name="Petersen J."/>
            <person name="Piekarski T."/>
            <person name="Pommerenke C."/>
            <person name="Pradella S."/>
            <person name="Pukall R."/>
            <person name="Rabus R."/>
            <person name="Stackebrandt E."/>
            <person name="Thole S."/>
            <person name="Thompson L."/>
            <person name="Tielen P."/>
            <person name="Tomasch J."/>
            <person name="von Jan M."/>
            <person name="Wanphrut N."/>
            <person name="Wichels A."/>
            <person name="Zech H."/>
            <person name="Simon M."/>
        </authorList>
    </citation>
    <scope>NUCLEOTIDE SEQUENCE [LARGE SCALE GENOMIC DNA]</scope>
    <source>
        <strain evidence="8">DSM 16493 / NCIMB 14021 / DFL 12</strain>
    </source>
</reference>
<keyword evidence="8" id="KW-1185">Reference proteome</keyword>
<evidence type="ECO:0000256" key="5">
    <source>
        <dbReference type="SAM" id="SignalP"/>
    </source>
</evidence>
<dbReference type="InterPro" id="IPR006665">
    <property type="entry name" value="OmpA-like"/>
</dbReference>
<dbReference type="InterPro" id="IPR050330">
    <property type="entry name" value="Bact_OuterMem_StrucFunc"/>
</dbReference>
<dbReference type="GO" id="GO:0009279">
    <property type="term" value="C:cell outer membrane"/>
    <property type="evidence" value="ECO:0007669"/>
    <property type="project" value="UniProtKB-SubCell"/>
</dbReference>
<dbReference type="PRINTS" id="PR01021">
    <property type="entry name" value="OMPADOMAIN"/>
</dbReference>
<dbReference type="Gene3D" id="3.30.1330.60">
    <property type="entry name" value="OmpA-like domain"/>
    <property type="match status" value="1"/>
</dbReference>
<dbReference type="SUPFAM" id="SSF103088">
    <property type="entry name" value="OmpA-like"/>
    <property type="match status" value="1"/>
</dbReference>
<dbReference type="EMBL" id="CP000830">
    <property type="protein sequence ID" value="ABV92870.1"/>
    <property type="molecule type" value="Genomic_DNA"/>
</dbReference>
<dbReference type="OrthoDB" id="9810367at2"/>
<sequence length="212" mass="23166">MRRTSSAFIALTLTAALGACAYSEIGSEVDEGGFGDATMNNTLVQTGELSASISLAQRFAREVPSTVNFAFNQSTLTSEARAALDVQADFIKQFPELRFSVFGHTDLVGSAAYNRRLGQARATTVVNYLVSRGVQPEQLQALVSLGETQPLVVTQDREMRNRRTVTEVSGFLENDPIHLDGKYAAVVNREFVEGATYERRIMETETGNATEE</sequence>
<evidence type="ECO:0000256" key="4">
    <source>
        <dbReference type="PROSITE-ProRule" id="PRU00473"/>
    </source>
</evidence>
<comment type="subcellular location">
    <subcellularLocation>
        <location evidence="1">Cell outer membrane</location>
    </subcellularLocation>
</comment>
<feature type="domain" description="OmpA-like" evidence="6">
    <location>
        <begin position="56"/>
        <end position="172"/>
    </location>
</feature>
<feature type="signal peptide" evidence="5">
    <location>
        <begin position="1"/>
        <end position="21"/>
    </location>
</feature>
<dbReference type="Pfam" id="PF00691">
    <property type="entry name" value="OmpA"/>
    <property type="match status" value="1"/>
</dbReference>
<dbReference type="PROSITE" id="PS51123">
    <property type="entry name" value="OMPA_2"/>
    <property type="match status" value="1"/>
</dbReference>
<organism evidence="7 8">
    <name type="scientific">Dinoroseobacter shibae (strain DSM 16493 / NCIMB 14021 / DFL 12)</name>
    <dbReference type="NCBI Taxonomy" id="398580"/>
    <lineage>
        <taxon>Bacteria</taxon>
        <taxon>Pseudomonadati</taxon>
        <taxon>Pseudomonadota</taxon>
        <taxon>Alphaproteobacteria</taxon>
        <taxon>Rhodobacterales</taxon>
        <taxon>Roseobacteraceae</taxon>
        <taxon>Dinoroseobacter</taxon>
    </lineage>
</organism>
<evidence type="ECO:0000256" key="1">
    <source>
        <dbReference type="ARBA" id="ARBA00004442"/>
    </source>
</evidence>
<dbReference type="Proteomes" id="UP000006833">
    <property type="component" value="Chromosome"/>
</dbReference>
<evidence type="ECO:0000256" key="3">
    <source>
        <dbReference type="ARBA" id="ARBA00023237"/>
    </source>
</evidence>
<dbReference type="InterPro" id="IPR006664">
    <property type="entry name" value="OMP_bac"/>
</dbReference>
<dbReference type="STRING" id="398580.Dshi_1128"/>
<dbReference type="KEGG" id="dsh:Dshi_1128"/>
<dbReference type="PROSITE" id="PS51257">
    <property type="entry name" value="PROKAR_LIPOPROTEIN"/>
    <property type="match status" value="1"/>
</dbReference>
<feature type="chain" id="PRO_5002725169" evidence="5">
    <location>
        <begin position="22"/>
        <end position="212"/>
    </location>
</feature>
<dbReference type="eggNOG" id="COG2885">
    <property type="taxonomic scope" value="Bacteria"/>
</dbReference>
<proteinExistence type="predicted"/>
<name>A8LHS3_DINSH</name>
<gene>
    <name evidence="7" type="ordered locus">Dshi_1128</name>
</gene>
<keyword evidence="5" id="KW-0732">Signal</keyword>
<dbReference type="RefSeq" id="WP_012177801.1">
    <property type="nucleotide sequence ID" value="NC_009952.1"/>
</dbReference>
<keyword evidence="2 4" id="KW-0472">Membrane</keyword>
<dbReference type="InterPro" id="IPR036737">
    <property type="entry name" value="OmpA-like_sf"/>
</dbReference>
<evidence type="ECO:0000313" key="8">
    <source>
        <dbReference type="Proteomes" id="UP000006833"/>
    </source>
</evidence>
<evidence type="ECO:0000259" key="6">
    <source>
        <dbReference type="PROSITE" id="PS51123"/>
    </source>
</evidence>
<accession>A8LHS3</accession>